<comment type="caution">
    <text evidence="2">The sequence shown here is derived from an EMBL/GenBank/DDBJ whole genome shotgun (WGS) entry which is preliminary data.</text>
</comment>
<name>A0A176WJ67_MARPO</name>
<reference evidence="2" key="1">
    <citation type="submission" date="2016-03" db="EMBL/GenBank/DDBJ databases">
        <title>Mechanisms controlling the formation of the plant cell surface in tip-growing cells are functionally conserved among land plants.</title>
        <authorList>
            <person name="Honkanen S."/>
            <person name="Jones V.A."/>
            <person name="Morieri G."/>
            <person name="Champion C."/>
            <person name="Hetherington A.J."/>
            <person name="Kelly S."/>
            <person name="Saint-Marcoux D."/>
            <person name="Proust H."/>
            <person name="Prescott H."/>
            <person name="Dolan L."/>
        </authorList>
    </citation>
    <scope>NUCLEOTIDE SEQUENCE [LARGE SCALE GENOMIC DNA]</scope>
    <source>
        <tissue evidence="2">Whole gametophyte</tissue>
    </source>
</reference>
<keyword evidence="1" id="KW-0175">Coiled coil</keyword>
<proteinExistence type="predicted"/>
<evidence type="ECO:0000256" key="1">
    <source>
        <dbReference type="SAM" id="Coils"/>
    </source>
</evidence>
<dbReference type="EMBL" id="LVLJ01000837">
    <property type="protein sequence ID" value="OAE32385.1"/>
    <property type="molecule type" value="Genomic_DNA"/>
</dbReference>
<protein>
    <submittedName>
        <fullName evidence="2">Uncharacterized protein</fullName>
    </submittedName>
</protein>
<organism evidence="2 3">
    <name type="scientific">Marchantia polymorpha subsp. ruderalis</name>
    <dbReference type="NCBI Taxonomy" id="1480154"/>
    <lineage>
        <taxon>Eukaryota</taxon>
        <taxon>Viridiplantae</taxon>
        <taxon>Streptophyta</taxon>
        <taxon>Embryophyta</taxon>
        <taxon>Marchantiophyta</taxon>
        <taxon>Marchantiopsida</taxon>
        <taxon>Marchantiidae</taxon>
        <taxon>Marchantiales</taxon>
        <taxon>Marchantiaceae</taxon>
        <taxon>Marchantia</taxon>
    </lineage>
</organism>
<dbReference type="AlphaFoldDB" id="A0A176WJ67"/>
<sequence>MQWVGRCLHTSGVLRGAGQGNVRASKVKAVRGDFALTLRYQARMSEREELQSSQPAISKTQIEDMTLKKSEKVRKLVPLKVPYEELRPFRHELRELRLEFLLWNWNCVSASICKEVMDKSTVEGEELRGDPMLWTIKHWTTVQGPCAGSEGDLLFEKNSVGLTRGKEFSYGPPFETRRQGTNGWKIVNYKDPKRRAIALRIMHILWPARTIYVTAWQLGKTEMRSEESQRRMEKAEDAYRQLREDSTDVLRLRLEKCLNRFAMWGLDSVKWLKLNLLERRQMSAKTSGPVGHKQIVELVNSFSEELNEARHNVEVEIVNVLRRLGRK</sequence>
<evidence type="ECO:0000313" key="2">
    <source>
        <dbReference type="EMBL" id="OAE32385.1"/>
    </source>
</evidence>
<keyword evidence="3" id="KW-1185">Reference proteome</keyword>
<accession>A0A176WJ67</accession>
<dbReference type="Proteomes" id="UP000077202">
    <property type="component" value="Unassembled WGS sequence"/>
</dbReference>
<evidence type="ECO:0000313" key="3">
    <source>
        <dbReference type="Proteomes" id="UP000077202"/>
    </source>
</evidence>
<feature type="coiled-coil region" evidence="1">
    <location>
        <begin position="218"/>
        <end position="252"/>
    </location>
</feature>
<gene>
    <name evidence="2" type="ORF">AXG93_3671s1040</name>
</gene>